<evidence type="ECO:0000313" key="2">
    <source>
        <dbReference type="Proteomes" id="UP000515154"/>
    </source>
</evidence>
<dbReference type="KEGG" id="osn:118766634"/>
<proteinExistence type="predicted"/>
<evidence type="ECO:0000256" key="1">
    <source>
        <dbReference type="SAM" id="MobiDB-lite"/>
    </source>
</evidence>
<dbReference type="Proteomes" id="UP000515154">
    <property type="component" value="Linkage group LG16"/>
</dbReference>
<name>A0A7E6FFG8_9MOLL</name>
<feature type="compositionally biased region" description="Polar residues" evidence="1">
    <location>
        <begin position="1"/>
        <end position="12"/>
    </location>
</feature>
<dbReference type="AlphaFoldDB" id="A0A7E6FFG8"/>
<gene>
    <name evidence="3" type="primary">LOC118766634</name>
</gene>
<feature type="region of interest" description="Disordered" evidence="1">
    <location>
        <begin position="1"/>
        <end position="79"/>
    </location>
</feature>
<dbReference type="RefSeq" id="XP_036366085.1">
    <property type="nucleotide sequence ID" value="XM_036510192.1"/>
</dbReference>
<feature type="compositionally biased region" description="Basic and acidic residues" evidence="1">
    <location>
        <begin position="35"/>
        <end position="51"/>
    </location>
</feature>
<accession>A0A7E6FFG8</accession>
<organism evidence="2 3">
    <name type="scientific">Octopus sinensis</name>
    <name type="common">East Asian common octopus</name>
    <dbReference type="NCBI Taxonomy" id="2607531"/>
    <lineage>
        <taxon>Eukaryota</taxon>
        <taxon>Metazoa</taxon>
        <taxon>Spiralia</taxon>
        <taxon>Lophotrochozoa</taxon>
        <taxon>Mollusca</taxon>
        <taxon>Cephalopoda</taxon>
        <taxon>Coleoidea</taxon>
        <taxon>Octopodiformes</taxon>
        <taxon>Octopoda</taxon>
        <taxon>Incirrata</taxon>
        <taxon>Octopodidae</taxon>
        <taxon>Octopus</taxon>
    </lineage>
</organism>
<keyword evidence="2" id="KW-1185">Reference proteome</keyword>
<evidence type="ECO:0000313" key="3">
    <source>
        <dbReference type="RefSeq" id="XP_036366085.1"/>
    </source>
</evidence>
<feature type="compositionally biased region" description="Basic and acidic residues" evidence="1">
    <location>
        <begin position="94"/>
        <end position="104"/>
    </location>
</feature>
<sequence length="113" mass="11895">MTEGTEGTSFITETEGMSFVTGDPSLISGEPSVITEEKPAVEGAVKKEEKPPAASEGEPSVITEGELSGITEGDGEQSLITDDKLQSFIADLEEKGPSVIKEEDVPIAEQEQP</sequence>
<reference evidence="3" key="1">
    <citation type="submission" date="2025-08" db="UniProtKB">
        <authorList>
            <consortium name="RefSeq"/>
        </authorList>
    </citation>
    <scope>IDENTIFICATION</scope>
</reference>
<feature type="region of interest" description="Disordered" evidence="1">
    <location>
        <begin position="94"/>
        <end position="113"/>
    </location>
</feature>
<protein>
    <submittedName>
        <fullName evidence="3">Uncharacterized protein LOC118766634</fullName>
    </submittedName>
</protein>